<dbReference type="EMBL" id="JAURTK010000028">
    <property type="protein sequence ID" value="MDP9651723.1"/>
    <property type="molecule type" value="Genomic_DNA"/>
</dbReference>
<evidence type="ECO:0000259" key="1">
    <source>
        <dbReference type="Pfam" id="PF21882"/>
    </source>
</evidence>
<dbReference type="Pfam" id="PF21882">
    <property type="entry name" value="Gp53-like_C"/>
    <property type="match status" value="1"/>
</dbReference>
<name>A0AB73IP03_9BURK</name>
<dbReference type="Proteomes" id="UP001229486">
    <property type="component" value="Unassembled WGS sequence"/>
</dbReference>
<sequence>MTIFTFANNVSTTLAGPVSSSATTITLANTANLPASIPSGQVLAITLNDVATRQNYEVVYATARTGATLTVLRGQEGTAALSWLTGDYAFSPPTAGQQASFGQLTGTNAWSGPNSFSDPVAVAAAAVAAQAVNLGQFPANTSGTGHLQIPCSVSGVLVPFIFQWGQAITNSSGIATLTLDTPFPNFLFTAIANYVNNGTGATNAQASISNLSSRSNLIAIVATNGIPVNLASVNFMAIGY</sequence>
<feature type="domain" description="Putative tail fiber protein gp53-like C-terminal" evidence="1">
    <location>
        <begin position="160"/>
        <end position="240"/>
    </location>
</feature>
<reference evidence="2" key="1">
    <citation type="submission" date="2023-07" db="EMBL/GenBank/DDBJ databases">
        <title>Sorghum-associated microbial communities from plants grown in Nebraska, USA.</title>
        <authorList>
            <person name="Schachtman D."/>
        </authorList>
    </citation>
    <scope>NUCLEOTIDE SEQUENCE</scope>
    <source>
        <strain evidence="2">DS1061</strain>
    </source>
</reference>
<gene>
    <name evidence="2" type="ORF">J2793_007198</name>
</gene>
<dbReference type="InterPro" id="IPR054075">
    <property type="entry name" value="Gp53-like_C"/>
</dbReference>
<dbReference type="AlphaFoldDB" id="A0AB73IP03"/>
<comment type="caution">
    <text evidence="2">The sequence shown here is derived from an EMBL/GenBank/DDBJ whole genome shotgun (WGS) entry which is preliminary data.</text>
</comment>
<proteinExistence type="predicted"/>
<dbReference type="Gene3D" id="2.60.40.3940">
    <property type="match status" value="1"/>
</dbReference>
<organism evidence="2 3">
    <name type="scientific">Paraburkholderia caledonica</name>
    <dbReference type="NCBI Taxonomy" id="134536"/>
    <lineage>
        <taxon>Bacteria</taxon>
        <taxon>Pseudomonadati</taxon>
        <taxon>Pseudomonadota</taxon>
        <taxon>Betaproteobacteria</taxon>
        <taxon>Burkholderiales</taxon>
        <taxon>Burkholderiaceae</taxon>
        <taxon>Paraburkholderia</taxon>
    </lineage>
</organism>
<accession>A0AB73IP03</accession>
<protein>
    <recommendedName>
        <fullName evidence="1">Putative tail fiber protein gp53-like C-terminal domain-containing protein</fullName>
    </recommendedName>
</protein>
<evidence type="ECO:0000313" key="3">
    <source>
        <dbReference type="Proteomes" id="UP001229486"/>
    </source>
</evidence>
<evidence type="ECO:0000313" key="2">
    <source>
        <dbReference type="EMBL" id="MDP9651723.1"/>
    </source>
</evidence>
<dbReference type="RefSeq" id="WP_392396272.1">
    <property type="nucleotide sequence ID" value="NZ_JAURTK010000028.1"/>
</dbReference>